<gene>
    <name evidence="1" type="ORF">H8S59_02210</name>
</gene>
<dbReference type="Proteomes" id="UP000651852">
    <property type="component" value="Unassembled WGS sequence"/>
</dbReference>
<evidence type="ECO:0000313" key="1">
    <source>
        <dbReference type="EMBL" id="MBC3948587.1"/>
    </source>
</evidence>
<keyword evidence="2" id="KW-1185">Reference proteome</keyword>
<dbReference type="EMBL" id="JACONW010000005">
    <property type="protein sequence ID" value="MBC3948587.1"/>
    <property type="molecule type" value="Genomic_DNA"/>
</dbReference>
<accession>A0ABR7AUJ8</accession>
<organism evidence="1 2">
    <name type="scientific">Pseudomonas folii</name>
    <dbReference type="NCBI Taxonomy" id="2762593"/>
    <lineage>
        <taxon>Bacteria</taxon>
        <taxon>Pseudomonadati</taxon>
        <taxon>Pseudomonadota</taxon>
        <taxon>Gammaproteobacteria</taxon>
        <taxon>Pseudomonadales</taxon>
        <taxon>Pseudomonadaceae</taxon>
        <taxon>Pseudomonas</taxon>
    </lineage>
</organism>
<evidence type="ECO:0000313" key="2">
    <source>
        <dbReference type="Proteomes" id="UP000651852"/>
    </source>
</evidence>
<reference evidence="1 2" key="1">
    <citation type="submission" date="2020-08" db="EMBL/GenBank/DDBJ databases">
        <title>Putative novel bacterial strains isolated from necrotic wheat leaf tissues caused by Xanthomonas translucens.</title>
        <authorList>
            <person name="Tambong J.T."/>
        </authorList>
    </citation>
    <scope>NUCLEOTIDE SEQUENCE [LARGE SCALE GENOMIC DNA]</scope>
    <source>
        <strain evidence="1 2">DOAB 1069</strain>
    </source>
</reference>
<protein>
    <recommendedName>
        <fullName evidence="3">Ypar31 protein</fullName>
    </recommendedName>
</protein>
<comment type="caution">
    <text evidence="1">The sequence shown here is derived from an EMBL/GenBank/DDBJ whole genome shotgun (WGS) entry which is preliminary data.</text>
</comment>
<evidence type="ECO:0008006" key="3">
    <source>
        <dbReference type="Google" id="ProtNLM"/>
    </source>
</evidence>
<proteinExistence type="predicted"/>
<sequence>MNIISATMYQSKHTRAPHPVLTLDSIPLANWVKGIVYDGEGNDETNGLVPAQGWLIDDDDSNYAWRILEPVMENCSTIVPLLVCPDDMDLSCTVAVVEQVIRGDTVIWERFGRAVDTISGVITAVHWNEMNQRVSFPRDQFLDALSEFKRLTKHEWA</sequence>
<dbReference type="RefSeq" id="WP_187520351.1">
    <property type="nucleotide sequence ID" value="NZ_JACONW010000005.1"/>
</dbReference>
<name>A0ABR7AUJ8_9PSED</name>